<dbReference type="CDD" id="cd09449">
    <property type="entry name" value="LIM_Mystique"/>
    <property type="match status" value="1"/>
</dbReference>
<dbReference type="Gene3D" id="2.10.110.10">
    <property type="entry name" value="Cysteine Rich Protein"/>
    <property type="match status" value="1"/>
</dbReference>
<feature type="compositionally biased region" description="Gly residues" evidence="12">
    <location>
        <begin position="133"/>
        <end position="142"/>
    </location>
</feature>
<evidence type="ECO:0000256" key="11">
    <source>
        <dbReference type="PROSITE-ProRule" id="PRU00125"/>
    </source>
</evidence>
<feature type="compositionally biased region" description="Pro residues" evidence="12">
    <location>
        <begin position="148"/>
        <end position="166"/>
    </location>
</feature>
<keyword evidence="16" id="KW-1185">Reference proteome</keyword>
<dbReference type="GO" id="GO:0003779">
    <property type="term" value="F:actin binding"/>
    <property type="evidence" value="ECO:0007669"/>
    <property type="project" value="TreeGrafter"/>
</dbReference>
<dbReference type="SMART" id="SM00132">
    <property type="entry name" value="LIM"/>
    <property type="match status" value="1"/>
</dbReference>
<dbReference type="SMART" id="SM00228">
    <property type="entry name" value="PDZ"/>
    <property type="match status" value="1"/>
</dbReference>
<organism evidence="15 16">
    <name type="scientific">Myiagra hebetior</name>
    <dbReference type="NCBI Taxonomy" id="381031"/>
    <lineage>
        <taxon>Eukaryota</taxon>
        <taxon>Metazoa</taxon>
        <taxon>Chordata</taxon>
        <taxon>Craniata</taxon>
        <taxon>Vertebrata</taxon>
        <taxon>Euteleostomi</taxon>
        <taxon>Archelosauria</taxon>
        <taxon>Archosauria</taxon>
        <taxon>Dinosauria</taxon>
        <taxon>Saurischia</taxon>
        <taxon>Theropoda</taxon>
        <taxon>Coelurosauria</taxon>
        <taxon>Aves</taxon>
        <taxon>Neognathae</taxon>
        <taxon>Neoaves</taxon>
        <taxon>Telluraves</taxon>
        <taxon>Australaves</taxon>
        <taxon>Passeriformes</taxon>
        <taxon>Corvoidea</taxon>
        <taxon>Monarchidae</taxon>
        <taxon>Myiagra</taxon>
    </lineage>
</organism>
<dbReference type="PANTHER" id="PTHR24214:SF1">
    <property type="entry name" value="PDZ AND LIM DOMAIN PROTEIN 2"/>
    <property type="match status" value="1"/>
</dbReference>
<accession>A0A7K9IK49</accession>
<evidence type="ECO:0000256" key="10">
    <source>
        <dbReference type="ARBA" id="ARBA00046459"/>
    </source>
</evidence>
<dbReference type="GO" id="GO:0046872">
    <property type="term" value="F:metal ion binding"/>
    <property type="evidence" value="ECO:0007669"/>
    <property type="project" value="UniProtKB-KW"/>
</dbReference>
<comment type="function">
    <text evidence="8">Probable adapter protein located at the actin cytoskeleton that promotes cell attachment. Necessary for the migratory capacity of epithelial cells. Overexpression enhances cell adhesion to collagen and fibronectin and suppresses anchorage independent growth. May contribute to tumor cell migratory capacity.</text>
</comment>
<evidence type="ECO:0000256" key="7">
    <source>
        <dbReference type="ARBA" id="ARBA00023212"/>
    </source>
</evidence>
<dbReference type="Proteomes" id="UP000534930">
    <property type="component" value="Unassembled WGS sequence"/>
</dbReference>
<evidence type="ECO:0000256" key="4">
    <source>
        <dbReference type="ARBA" id="ARBA00022723"/>
    </source>
</evidence>
<dbReference type="CDD" id="cd06753">
    <property type="entry name" value="PDZ_PDLIM-like"/>
    <property type="match status" value="1"/>
</dbReference>
<dbReference type="EMBL" id="VWZQ01002886">
    <property type="protein sequence ID" value="NXH26439.1"/>
    <property type="molecule type" value="Genomic_DNA"/>
</dbReference>
<evidence type="ECO:0000313" key="15">
    <source>
        <dbReference type="EMBL" id="NXH26439.1"/>
    </source>
</evidence>
<dbReference type="GO" id="GO:0005912">
    <property type="term" value="C:adherens junction"/>
    <property type="evidence" value="ECO:0007669"/>
    <property type="project" value="TreeGrafter"/>
</dbReference>
<protein>
    <recommendedName>
        <fullName evidence="9">PDZ and LIM domain protein 2</fullName>
    </recommendedName>
</protein>
<evidence type="ECO:0000259" key="13">
    <source>
        <dbReference type="PROSITE" id="PS50023"/>
    </source>
</evidence>
<evidence type="ECO:0000256" key="6">
    <source>
        <dbReference type="ARBA" id="ARBA00023038"/>
    </source>
</evidence>
<comment type="caution">
    <text evidence="15">The sequence shown here is derived from an EMBL/GenBank/DDBJ whole genome shotgun (WGS) entry which is preliminary data.</text>
</comment>
<evidence type="ECO:0000256" key="8">
    <source>
        <dbReference type="ARBA" id="ARBA00037701"/>
    </source>
</evidence>
<keyword evidence="4 11" id="KW-0479">Metal-binding</keyword>
<keyword evidence="6 11" id="KW-0440">LIM domain</keyword>
<dbReference type="GO" id="GO:0001725">
    <property type="term" value="C:stress fiber"/>
    <property type="evidence" value="ECO:0007669"/>
    <property type="project" value="TreeGrafter"/>
</dbReference>
<reference evidence="15 16" key="1">
    <citation type="submission" date="2019-09" db="EMBL/GenBank/DDBJ databases">
        <title>Bird 10,000 Genomes (B10K) Project - Family phase.</title>
        <authorList>
            <person name="Zhang G."/>
        </authorList>
    </citation>
    <scope>NUCLEOTIDE SEQUENCE [LARGE SCALE GENOMIC DNA]</scope>
    <source>
        <strain evidence="15">B10K-DU-001-33</strain>
        <tissue evidence="15">Muscle</tissue>
    </source>
</reference>
<feature type="domain" description="LIM zinc-binding" evidence="13">
    <location>
        <begin position="242"/>
        <end position="302"/>
    </location>
</feature>
<evidence type="ECO:0000256" key="1">
    <source>
        <dbReference type="ARBA" id="ARBA00004245"/>
    </source>
</evidence>
<evidence type="ECO:0000259" key="14">
    <source>
        <dbReference type="PROSITE" id="PS50106"/>
    </source>
</evidence>
<comment type="subunit">
    <text evidence="10">Interacts with alpha-actinins ACTN1 and ACTN4, FLNA and MYH9. Interacts (via LIM zinc-binding domain) with MKRN2.</text>
</comment>
<dbReference type="InterPro" id="IPR001781">
    <property type="entry name" value="Znf_LIM"/>
</dbReference>
<dbReference type="GO" id="GO:0061061">
    <property type="term" value="P:muscle structure development"/>
    <property type="evidence" value="ECO:0007669"/>
    <property type="project" value="TreeGrafter"/>
</dbReference>
<gene>
    <name evidence="15" type="primary">Pdlim2</name>
    <name evidence="15" type="ORF">MYIHEB_R15654</name>
</gene>
<evidence type="ECO:0000256" key="12">
    <source>
        <dbReference type="SAM" id="MobiDB-lite"/>
    </source>
</evidence>
<dbReference type="InterPro" id="IPR001478">
    <property type="entry name" value="PDZ"/>
</dbReference>
<dbReference type="PROSITE" id="PS50023">
    <property type="entry name" value="LIM_DOMAIN_2"/>
    <property type="match status" value="1"/>
</dbReference>
<dbReference type="SUPFAM" id="SSF57716">
    <property type="entry name" value="Glucocorticoid receptor-like (DNA-binding domain)"/>
    <property type="match status" value="1"/>
</dbReference>
<evidence type="ECO:0000256" key="2">
    <source>
        <dbReference type="ARBA" id="ARBA00022490"/>
    </source>
</evidence>
<dbReference type="PROSITE" id="PS50106">
    <property type="entry name" value="PDZ"/>
    <property type="match status" value="1"/>
</dbReference>
<dbReference type="GO" id="GO:0031941">
    <property type="term" value="C:filamentous actin"/>
    <property type="evidence" value="ECO:0007669"/>
    <property type="project" value="TreeGrafter"/>
</dbReference>
<dbReference type="PROSITE" id="PS00478">
    <property type="entry name" value="LIM_DOMAIN_1"/>
    <property type="match status" value="1"/>
</dbReference>
<evidence type="ECO:0000256" key="9">
    <source>
        <dbReference type="ARBA" id="ARBA00039370"/>
    </source>
</evidence>
<dbReference type="GO" id="GO:0007507">
    <property type="term" value="P:heart development"/>
    <property type="evidence" value="ECO:0007669"/>
    <property type="project" value="TreeGrafter"/>
</dbReference>
<dbReference type="FunFam" id="2.10.110.10:FF:000085">
    <property type="entry name" value="PDZ and LIM domain 2 (mystique)"/>
    <property type="match status" value="1"/>
</dbReference>
<keyword evidence="2" id="KW-0963">Cytoplasm</keyword>
<dbReference type="GO" id="GO:0030036">
    <property type="term" value="P:actin cytoskeleton organization"/>
    <property type="evidence" value="ECO:0007669"/>
    <property type="project" value="TreeGrafter"/>
</dbReference>
<name>A0A7K9IK49_9CORV</name>
<dbReference type="AlphaFoldDB" id="A0A7K9IK49"/>
<keyword evidence="3" id="KW-0597">Phosphoprotein</keyword>
<dbReference type="PANTHER" id="PTHR24214">
    <property type="entry name" value="PDZ AND LIM DOMAIN PROTEIN ZASP"/>
    <property type="match status" value="1"/>
</dbReference>
<dbReference type="GO" id="GO:0030018">
    <property type="term" value="C:Z disc"/>
    <property type="evidence" value="ECO:0007669"/>
    <property type="project" value="TreeGrafter"/>
</dbReference>
<feature type="non-terminal residue" evidence="15">
    <location>
        <position position="1"/>
    </location>
</feature>
<keyword evidence="5 11" id="KW-0862">Zinc</keyword>
<dbReference type="Pfam" id="PF00595">
    <property type="entry name" value="PDZ"/>
    <property type="match status" value="1"/>
</dbReference>
<evidence type="ECO:0000256" key="3">
    <source>
        <dbReference type="ARBA" id="ARBA00022553"/>
    </source>
</evidence>
<feature type="region of interest" description="Disordered" evidence="12">
    <location>
        <begin position="80"/>
        <end position="168"/>
    </location>
</feature>
<dbReference type="InterPro" id="IPR050604">
    <property type="entry name" value="PDZ-LIM_domain"/>
</dbReference>
<dbReference type="Gene3D" id="2.30.42.10">
    <property type="match status" value="1"/>
</dbReference>
<sequence length="316" mass="33404">MPVTVTLPGPAPWGFRISGGRDFGKPITVSKVTEHGKAAAGDLRQGDVIVAINGESAAEMLNVEAQNKIKQSPGELRLEVESPCTPRPRTQGWWQLLGSPSPPQDTLRMRNESQSALRSPDPSLASLAHPPGMGSGCPGSGIGMPRAWMPPPPPSSVPGCPQPPRPSLRAAAGSGLGVSLLSSLPAFSFSCFSSPNWEAPRPGARPFPAAFGRSHGRPLAPSSSFRFSAGARKPVAGVQKLHVCEKCGSSIATQAVRIQDGRYRHPSCYTCADCGLSLKMRGHFWVGDELFCEKHARLRYQGPPAGPVPSPVSPRS</sequence>
<dbReference type="Pfam" id="PF00412">
    <property type="entry name" value="LIM"/>
    <property type="match status" value="1"/>
</dbReference>
<evidence type="ECO:0000313" key="16">
    <source>
        <dbReference type="Proteomes" id="UP000534930"/>
    </source>
</evidence>
<keyword evidence="7" id="KW-0206">Cytoskeleton</keyword>
<dbReference type="FunFam" id="2.30.42.10:FF:000130">
    <property type="entry name" value="PDZ and LIM domain 2 (mystique)"/>
    <property type="match status" value="1"/>
</dbReference>
<dbReference type="InterPro" id="IPR036034">
    <property type="entry name" value="PDZ_sf"/>
</dbReference>
<feature type="non-terminal residue" evidence="15">
    <location>
        <position position="316"/>
    </location>
</feature>
<proteinExistence type="predicted"/>
<comment type="subcellular location">
    <subcellularLocation>
        <location evidence="1">Cytoplasm</location>
        <location evidence="1">Cytoskeleton</location>
    </subcellularLocation>
</comment>
<dbReference type="GO" id="GO:0051371">
    <property type="term" value="F:muscle alpha-actinin binding"/>
    <property type="evidence" value="ECO:0007669"/>
    <property type="project" value="TreeGrafter"/>
</dbReference>
<feature type="domain" description="PDZ" evidence="14">
    <location>
        <begin position="2"/>
        <end position="84"/>
    </location>
</feature>
<evidence type="ECO:0000256" key="5">
    <source>
        <dbReference type="ARBA" id="ARBA00022833"/>
    </source>
</evidence>
<dbReference type="SUPFAM" id="SSF50156">
    <property type="entry name" value="PDZ domain-like"/>
    <property type="match status" value="1"/>
</dbReference>